<evidence type="ECO:0000313" key="5">
    <source>
        <dbReference type="Proteomes" id="UP000292447"/>
    </source>
</evidence>
<feature type="domain" description="URB1 C-terminal" evidence="2">
    <location>
        <begin position="1305"/>
        <end position="1499"/>
    </location>
</feature>
<organism evidence="4 5">
    <name type="scientific">Metschnikowia aff. pulcherrima</name>
    <dbReference type="NCBI Taxonomy" id="2163413"/>
    <lineage>
        <taxon>Eukaryota</taxon>
        <taxon>Fungi</taxon>
        <taxon>Dikarya</taxon>
        <taxon>Ascomycota</taxon>
        <taxon>Saccharomycotina</taxon>
        <taxon>Pichiomycetes</taxon>
        <taxon>Metschnikowiaceae</taxon>
        <taxon>Metschnikowia</taxon>
    </lineage>
</organism>
<evidence type="ECO:0000259" key="2">
    <source>
        <dbReference type="Pfam" id="PF16201"/>
    </source>
</evidence>
<dbReference type="Pfam" id="PF11707">
    <property type="entry name" value="Npa1"/>
    <property type="match status" value="1"/>
</dbReference>
<reference evidence="5" key="1">
    <citation type="submission" date="2019-03" db="EMBL/GenBank/DDBJ databases">
        <title>Snf2 controls pulcherriminic acid biosynthesis and connects pigmentation and antifungal activity of the yeast Metschnikowia pulcherrima.</title>
        <authorList>
            <person name="Gore-Lloyd D."/>
            <person name="Sumann I."/>
            <person name="Brachmann A.O."/>
            <person name="Schneeberger K."/>
            <person name="Ortiz-Merino R.A."/>
            <person name="Moreno-Beltran M."/>
            <person name="Schlaefli M."/>
            <person name="Kirner P."/>
            <person name="Santos Kron A."/>
            <person name="Wolfe K.H."/>
            <person name="Piel J."/>
            <person name="Ahrens C.H."/>
            <person name="Henk D."/>
            <person name="Freimoser F.M."/>
        </authorList>
    </citation>
    <scope>NUCLEOTIDE SEQUENCE [LARGE SCALE GENOMIC DNA]</scope>
    <source>
        <strain evidence="5">APC 1.2</strain>
    </source>
</reference>
<dbReference type="InterPro" id="IPR021714">
    <property type="entry name" value="URB1_N"/>
</dbReference>
<evidence type="ECO:0000313" key="4">
    <source>
        <dbReference type="EMBL" id="QBM89665.1"/>
    </source>
</evidence>
<dbReference type="InterPro" id="IPR032436">
    <property type="entry name" value="URB1_C"/>
</dbReference>
<dbReference type="GO" id="GO:0000463">
    <property type="term" value="P:maturation of LSU-rRNA from tricistronic rRNA transcript (SSU-rRNA, 5.8S rRNA, LSU-rRNA)"/>
    <property type="evidence" value="ECO:0007669"/>
    <property type="project" value="TreeGrafter"/>
</dbReference>
<protein>
    <submittedName>
        <fullName evidence="4">Nucleolar pre-ribosomal-associated protein 1</fullName>
    </submittedName>
</protein>
<dbReference type="GO" id="GO:0000466">
    <property type="term" value="P:maturation of 5.8S rRNA from tricistronic rRNA transcript (SSU-rRNA, 5.8S rRNA, LSU-rRNA)"/>
    <property type="evidence" value="ECO:0007669"/>
    <property type="project" value="TreeGrafter"/>
</dbReference>
<dbReference type="Proteomes" id="UP000292447">
    <property type="component" value="Chromosome IV"/>
</dbReference>
<dbReference type="InterPro" id="IPR039844">
    <property type="entry name" value="URB1"/>
</dbReference>
<name>A0A4P6XSB0_9ASCO</name>
<dbReference type="PANTHER" id="PTHR13500">
    <property type="entry name" value="NUCLEOLAR PRERIBOSOMAL-ASSOCIATED PROTEIN 1"/>
    <property type="match status" value="1"/>
</dbReference>
<accession>A0A4P6XSB0</accession>
<evidence type="ECO:0000259" key="1">
    <source>
        <dbReference type="Pfam" id="PF11707"/>
    </source>
</evidence>
<feature type="domain" description="URB1 central HEAT repeat" evidence="3">
    <location>
        <begin position="540"/>
        <end position="717"/>
    </location>
</feature>
<sequence length="1556" mass="176824">MSQAKSKAASSVGLDAAIIENLQSVSVIGVYEDLTPIVSFVQENGLTRSLNNMLYYSAANDLGMLTRTSQQLSVVLDVINFTLGDDVPPANLPTKLSLLEELSRINEAYSMLCTNLRLVYKIYGMRKPAVTVSVTKILKSLVDYKNSTIFTQFMEHFDLNNSAVQNILVPTRDDFEKKIIDDKAMRAAFVDLWISICSTSNPTLRKALLTNFKIMNNFWKYMEMERFENINKILEFVDRAVCSEPTFKRATKCRILNENFLYSIRPLFSLVKSENDRQNDNDDIHDFNEFKVLFVKFMNTLVSDTNKGITYPENEFGSPLIVNNVTFSINNKLIYTLLTALKPWDSYVQLQFVMQILNHNHELVPPYMHWIVSHSGGYHDPALSSYWIGHTLLYTEILKSKQLPLKADFISLLPLSKTALTGCLTYSSELVQQLGLQIISLQLQKLTTSMNVPQSLTEYVMSNLPPQSAFIPLLNHQNKLIKLTATQIVAAQEELTPKSSSSATVGIISKELGALCSRTEKCDSFDLILIDKYLSIQSNNELKWWNKVSGENSFFTSLLKFSNLPLLRTKVFQILRRLTKPTLLFNEEKVIESPIFVLIEATAKFKHAPSAAKLWACLDETISRAVGMPYKYLDRSHKDYDDLSIFLVVLFEQINFVPDLHCEPSILEWLDELVTGMLLIGEPASGIKKSAQNAKVSVNLDPSSSKIPATITSKFEFAKAAFALNQVVQAGENSSKIFDLMNSLGQYLMKADLSDLSLMKFVLSPVSWGFFSRLGEETMSENETLATCLYGELIAQLDIDFTRSDLQCFIYELALTQEDKKKQILLKKFLWILSDDQLKTIANRQQNELLFLEAYAELEKRDVIFNPDLIKMMKANSREAVQSLHKFEPSVEHIDLIIENPDFYFLLEKGSPEMAACLLAKDNLPDSLLYQISLFYPDVAVKYQTRVVDLAISMRYWLYSLRIFSSCIEFFDESQVRDLVFAQPEAHTRQSMNQEFVKFVSAVVSSHSVTPDSVRVWMHKAMLYITRKFAEPDSLSENFKEFLFSLSELLVARQTLLSAVPVEILDSQLEVILASKKWSFQACFLEYVSHVVLAVKPKVLNSDKLLQVFVHNDKNPLHGLPNKGTFDSRFQASLIIYTLFHQNETVSSTPAFQESILLLYLGSQRAEDVLLKDVLQSIEKRITQSWLTRVTNWDYQDEVSQEEVELIGEERLFIKDASSFVVALNKKFVKNTINANIVSPQIPKTKSYHDFAHFAQQCPSGTHQETIYDPEFLMLLIINNEELVKESDGSMQFNMAKLVESDLLRFIITCLAHEKARDIARLLLIGIAQNLCEPTLPFKDRNLMKVFISSILHTLSVADHSVSLVWYVIGSFCSIIVNPNHLLYERVYHYILSRPIFKASTIPLFNLVMSGVKSDDALDEDDYQKSVSWLLGTIATGVKTLQDLTLLKVADNLECVLNIYNSKFVSSRLRSKVLALLYSIQRLGPEGSGLLLTRYGGFSLMEVLKRSAGLNDFQSSQERLNIDQLTLRIGELRGQKRSNEFSSGNIEHAVKRVHQA</sequence>
<evidence type="ECO:0000259" key="3">
    <source>
        <dbReference type="Pfam" id="PF26140"/>
    </source>
</evidence>
<dbReference type="Pfam" id="PF16201">
    <property type="entry name" value="NopRA1"/>
    <property type="match status" value="1"/>
</dbReference>
<dbReference type="STRING" id="2163413.A0A4P6XSB0"/>
<dbReference type="EMBL" id="CP034459">
    <property type="protein sequence ID" value="QBM89665.1"/>
    <property type="molecule type" value="Genomic_DNA"/>
</dbReference>
<dbReference type="PANTHER" id="PTHR13500:SF0">
    <property type="entry name" value="NUCLEOLAR PRE-RIBOSOMAL-ASSOCIATED PROTEIN 1"/>
    <property type="match status" value="1"/>
</dbReference>
<gene>
    <name evidence="4" type="primary">MPUL0D07450</name>
    <name evidence="4" type="ORF">METSCH_D07450</name>
</gene>
<feature type="domain" description="URB1 N-terminal" evidence="1">
    <location>
        <begin position="55"/>
        <end position="390"/>
    </location>
</feature>
<dbReference type="Pfam" id="PF26140">
    <property type="entry name" value="HEAT_URB1"/>
    <property type="match status" value="1"/>
</dbReference>
<dbReference type="InterPro" id="IPR059018">
    <property type="entry name" value="HEAT_URB1"/>
</dbReference>
<proteinExistence type="predicted"/>
<keyword evidence="5" id="KW-1185">Reference proteome</keyword>
<dbReference type="GO" id="GO:0005730">
    <property type="term" value="C:nucleolus"/>
    <property type="evidence" value="ECO:0007669"/>
    <property type="project" value="TreeGrafter"/>
</dbReference>